<dbReference type="RefSeq" id="WP_149487308.1">
    <property type="nucleotide sequence ID" value="NZ_CP036150.1"/>
</dbReference>
<reference evidence="2 3" key="1">
    <citation type="submission" date="2019-02" db="EMBL/GenBank/DDBJ databases">
        <title>Complete Genome Sequence and Methylome Analysis of free living Spirochaetas.</title>
        <authorList>
            <person name="Fomenkov A."/>
            <person name="Dubinina G."/>
            <person name="Leshcheva N."/>
            <person name="Mikheeva N."/>
            <person name="Grabovich M."/>
            <person name="Vincze T."/>
            <person name="Roberts R.J."/>
        </authorList>
    </citation>
    <scope>NUCLEOTIDE SEQUENCE [LARGE SCALE GENOMIC DNA]</scope>
    <source>
        <strain evidence="2 3">K2</strain>
    </source>
</reference>
<sequence length="90" mass="10553">MNKKLNTVLFMLAGTILNIFLMLGLFLLFLYLGNLVLTPETDSSLKMLVFLLIIGFSVVGSFFLYSRIVKIINKRWNLENYMHPFFTRKR</sequence>
<name>A0A5C1QME3_9SPIO</name>
<dbReference type="AlphaFoldDB" id="A0A5C1QME3"/>
<keyword evidence="1" id="KW-0812">Transmembrane</keyword>
<keyword evidence="1" id="KW-1133">Transmembrane helix</keyword>
<keyword evidence="1" id="KW-0472">Membrane</keyword>
<evidence type="ECO:0000313" key="3">
    <source>
        <dbReference type="Proteomes" id="UP000324209"/>
    </source>
</evidence>
<evidence type="ECO:0000313" key="2">
    <source>
        <dbReference type="EMBL" id="QEN09233.1"/>
    </source>
</evidence>
<accession>A0A5C1QME3</accession>
<feature type="transmembrane region" description="Helical" evidence="1">
    <location>
        <begin position="7"/>
        <end position="32"/>
    </location>
</feature>
<dbReference type="OrthoDB" id="363155at2"/>
<dbReference type="Proteomes" id="UP000324209">
    <property type="component" value="Chromosome"/>
</dbReference>
<protein>
    <submittedName>
        <fullName evidence="2">Leader peptide processing enzyme</fullName>
    </submittedName>
</protein>
<proteinExistence type="predicted"/>
<dbReference type="EMBL" id="CP036150">
    <property type="protein sequence ID" value="QEN09233.1"/>
    <property type="molecule type" value="Genomic_DNA"/>
</dbReference>
<organism evidence="2 3">
    <name type="scientific">Oceanispirochaeta crateris</name>
    <dbReference type="NCBI Taxonomy" id="2518645"/>
    <lineage>
        <taxon>Bacteria</taxon>
        <taxon>Pseudomonadati</taxon>
        <taxon>Spirochaetota</taxon>
        <taxon>Spirochaetia</taxon>
        <taxon>Spirochaetales</taxon>
        <taxon>Spirochaetaceae</taxon>
        <taxon>Oceanispirochaeta</taxon>
    </lineage>
</organism>
<dbReference type="KEGG" id="ock:EXM22_15050"/>
<gene>
    <name evidence="2" type="ORF">EXM22_15050</name>
</gene>
<evidence type="ECO:0000256" key="1">
    <source>
        <dbReference type="SAM" id="Phobius"/>
    </source>
</evidence>
<keyword evidence="3" id="KW-1185">Reference proteome</keyword>
<feature type="transmembrane region" description="Helical" evidence="1">
    <location>
        <begin position="44"/>
        <end position="65"/>
    </location>
</feature>